<gene>
    <name evidence="2" type="ORF">Scep_017073</name>
</gene>
<evidence type="ECO:0000256" key="1">
    <source>
        <dbReference type="ARBA" id="ARBA00006846"/>
    </source>
</evidence>
<dbReference type="GO" id="GO:0003677">
    <property type="term" value="F:DNA binding"/>
    <property type="evidence" value="ECO:0007669"/>
    <property type="project" value="InterPro"/>
</dbReference>
<evidence type="ECO:0000313" key="3">
    <source>
        <dbReference type="Proteomes" id="UP001419268"/>
    </source>
</evidence>
<proteinExistence type="inferred from homology"/>
<dbReference type="GO" id="GO:0046982">
    <property type="term" value="F:protein heterodimerization activity"/>
    <property type="evidence" value="ECO:0007669"/>
    <property type="project" value="InterPro"/>
</dbReference>
<dbReference type="Gene3D" id="1.10.20.10">
    <property type="entry name" value="Histone, subunit A"/>
    <property type="match status" value="1"/>
</dbReference>
<name>A0AAP0IPT1_9MAGN</name>
<reference evidence="2 3" key="1">
    <citation type="submission" date="2024-01" db="EMBL/GenBank/DDBJ databases">
        <title>Genome assemblies of Stephania.</title>
        <authorList>
            <person name="Yang L."/>
        </authorList>
    </citation>
    <scope>NUCLEOTIDE SEQUENCE [LARGE SCALE GENOMIC DNA]</scope>
    <source>
        <strain evidence="2">JXDWG</strain>
        <tissue evidence="2">Leaf</tissue>
    </source>
</reference>
<dbReference type="EMBL" id="JBBNAG010000007">
    <property type="protein sequence ID" value="KAK9118980.1"/>
    <property type="molecule type" value="Genomic_DNA"/>
</dbReference>
<dbReference type="InterPro" id="IPR000558">
    <property type="entry name" value="Histone_H2B"/>
</dbReference>
<accession>A0AAP0IPT1</accession>
<protein>
    <submittedName>
        <fullName evidence="2">Uncharacterized protein</fullName>
    </submittedName>
</protein>
<sequence>MKEVEWDEKGGTNFGFAQKYGKKKMERRLLGVSVWRVGGMHAKRIERESESTLERFLVLNREKITRKGAVDSGVGFGLGKQVHPDIGISDKALGIMNSFINDIFEKLAEEASKLARSPPSPLARSRPSSDWCFWGARQARRLEDDHGGH</sequence>
<dbReference type="Proteomes" id="UP001419268">
    <property type="component" value="Unassembled WGS sequence"/>
</dbReference>
<dbReference type="SMART" id="SM00427">
    <property type="entry name" value="H2B"/>
    <property type="match status" value="1"/>
</dbReference>
<evidence type="ECO:0000313" key="2">
    <source>
        <dbReference type="EMBL" id="KAK9118980.1"/>
    </source>
</evidence>
<keyword evidence="3" id="KW-1185">Reference proteome</keyword>
<dbReference type="SUPFAM" id="SSF47113">
    <property type="entry name" value="Histone-fold"/>
    <property type="match status" value="1"/>
</dbReference>
<dbReference type="InterPro" id="IPR009072">
    <property type="entry name" value="Histone-fold"/>
</dbReference>
<dbReference type="AlphaFoldDB" id="A0AAP0IPT1"/>
<organism evidence="2 3">
    <name type="scientific">Stephania cephalantha</name>
    <dbReference type="NCBI Taxonomy" id="152367"/>
    <lineage>
        <taxon>Eukaryota</taxon>
        <taxon>Viridiplantae</taxon>
        <taxon>Streptophyta</taxon>
        <taxon>Embryophyta</taxon>
        <taxon>Tracheophyta</taxon>
        <taxon>Spermatophyta</taxon>
        <taxon>Magnoliopsida</taxon>
        <taxon>Ranunculales</taxon>
        <taxon>Menispermaceae</taxon>
        <taxon>Menispermoideae</taxon>
        <taxon>Cissampelideae</taxon>
        <taxon>Stephania</taxon>
    </lineage>
</organism>
<dbReference type="PANTHER" id="PTHR23428">
    <property type="entry name" value="HISTONE H2B"/>
    <property type="match status" value="1"/>
</dbReference>
<comment type="similarity">
    <text evidence="1">Belongs to the histone H2B family.</text>
</comment>
<comment type="caution">
    <text evidence="2">The sequence shown here is derived from an EMBL/GenBank/DDBJ whole genome shotgun (WGS) entry which is preliminary data.</text>
</comment>
<dbReference type="GO" id="GO:0030527">
    <property type="term" value="F:structural constituent of chromatin"/>
    <property type="evidence" value="ECO:0007669"/>
    <property type="project" value="InterPro"/>
</dbReference>
<dbReference type="GO" id="GO:0000786">
    <property type="term" value="C:nucleosome"/>
    <property type="evidence" value="ECO:0007669"/>
    <property type="project" value="InterPro"/>
</dbReference>
<dbReference type="PRINTS" id="PR00621">
    <property type="entry name" value="HISTONEH2B"/>
</dbReference>